<evidence type="ECO:0000313" key="3">
    <source>
        <dbReference type="EMBL" id="OXY82335.1"/>
    </source>
</evidence>
<dbReference type="EMBL" id="NBIM01000001">
    <property type="protein sequence ID" value="OXY82335.1"/>
    <property type="molecule type" value="Genomic_DNA"/>
</dbReference>
<keyword evidence="4" id="KW-1185">Reference proteome</keyword>
<proteinExistence type="predicted"/>
<sequence>MKALPTHRKQKGAVLVLVTVALFVLLGFTALALDGGYLLLNKTRVQDAVDSAALSGAKTLSKTAANGNTHDDARAAVYNTLQTIFNGDGFNQVDIDTNNIAAVTTIEFSHKAVPFVVTNDSVARYIRVRLNTVPVEQFLSQLMVDNWRVASAAVAGPEQGGNSVEQQVIPLLLCSKDTSDDHHGFTPSDDLTRGDVIVVKTNHHKKAPVGPGNFLALSLDRDGDGSPDTGANDFAMALSGDLNVNSVIEAGDVLTTEPGNMVGKTSEGLNTRFGKDKHGNDVSGPSADPGESETGAYYSDCAIPDFSGPVTFSDLDFGGDVANGGNLVLQQGSDKWSGLQSFPDYYNGIHSKAPSTTHCIDERRIVKLPVANCDGNSTGRSNISVMDTVCMFLNQEVTGQGNNQYIVAEMLESCDLGGGSGGSNTSERLVLYKDSASGDS</sequence>
<dbReference type="OrthoDB" id="6350731at2"/>
<reference evidence="3 4" key="1">
    <citation type="submission" date="2017-08" db="EMBL/GenBank/DDBJ databases">
        <title>A Genome Sequence of Oceanimonas doudoroffii ATCC 27123T.</title>
        <authorList>
            <person name="Brennan M.A."/>
            <person name="Maclea K.S."/>
            <person name="Mcclelland W.D."/>
            <person name="Trachtenberg A.M."/>
        </authorList>
    </citation>
    <scope>NUCLEOTIDE SEQUENCE [LARGE SCALE GENOMIC DNA]</scope>
    <source>
        <strain evidence="3 4">ATCC 27123</strain>
    </source>
</reference>
<feature type="domain" description="Putative Flp pilus-assembly TadG-like N-terminal" evidence="2">
    <location>
        <begin position="12"/>
        <end position="57"/>
    </location>
</feature>
<comment type="caution">
    <text evidence="3">The sequence shown here is derived from an EMBL/GenBank/DDBJ whole genome shotgun (WGS) entry which is preliminary data.</text>
</comment>
<dbReference type="InterPro" id="IPR028087">
    <property type="entry name" value="Tad_N"/>
</dbReference>
<dbReference type="RefSeq" id="WP_094199114.1">
    <property type="nucleotide sequence ID" value="NZ_NBIM01000001.1"/>
</dbReference>
<name>A0A233RG26_9GAMM</name>
<organism evidence="3 4">
    <name type="scientific">Oceanimonas doudoroffii</name>
    <dbReference type="NCBI Taxonomy" id="84158"/>
    <lineage>
        <taxon>Bacteria</taxon>
        <taxon>Pseudomonadati</taxon>
        <taxon>Pseudomonadota</taxon>
        <taxon>Gammaproteobacteria</taxon>
        <taxon>Aeromonadales</taxon>
        <taxon>Aeromonadaceae</taxon>
        <taxon>Oceanimonas</taxon>
    </lineage>
</organism>
<protein>
    <recommendedName>
        <fullName evidence="2">Putative Flp pilus-assembly TadG-like N-terminal domain-containing protein</fullName>
    </recommendedName>
</protein>
<evidence type="ECO:0000313" key="4">
    <source>
        <dbReference type="Proteomes" id="UP000242757"/>
    </source>
</evidence>
<gene>
    <name evidence="3" type="ORF">B6S08_02030</name>
</gene>
<evidence type="ECO:0000256" key="1">
    <source>
        <dbReference type="SAM" id="MobiDB-lite"/>
    </source>
</evidence>
<feature type="region of interest" description="Disordered" evidence="1">
    <location>
        <begin position="258"/>
        <end position="294"/>
    </location>
</feature>
<dbReference type="Proteomes" id="UP000242757">
    <property type="component" value="Unassembled WGS sequence"/>
</dbReference>
<dbReference type="AlphaFoldDB" id="A0A233RG26"/>
<evidence type="ECO:0000259" key="2">
    <source>
        <dbReference type="Pfam" id="PF13400"/>
    </source>
</evidence>
<accession>A0A233RG26</accession>
<dbReference type="Pfam" id="PF13400">
    <property type="entry name" value="Tad"/>
    <property type="match status" value="1"/>
</dbReference>